<proteinExistence type="predicted"/>
<feature type="domain" description="PCA1 HMA heavy metal-associated" evidence="4">
    <location>
        <begin position="68"/>
        <end position="119"/>
    </location>
</feature>
<dbReference type="GO" id="GO:0046872">
    <property type="term" value="F:metal ion binding"/>
    <property type="evidence" value="ECO:0007669"/>
    <property type="project" value="UniProtKB-KW"/>
</dbReference>
<dbReference type="SUPFAM" id="SSF56784">
    <property type="entry name" value="HAD-like"/>
    <property type="match status" value="1"/>
</dbReference>
<dbReference type="EMBL" id="PDNA01000002">
    <property type="protein sequence ID" value="PGH27996.1"/>
    <property type="molecule type" value="Genomic_DNA"/>
</dbReference>
<dbReference type="PANTHER" id="PTHR46594">
    <property type="entry name" value="P-TYPE CATION-TRANSPORTING ATPASE"/>
    <property type="match status" value="1"/>
</dbReference>
<dbReference type="InterPro" id="IPR023299">
    <property type="entry name" value="ATPase_P-typ_cyto_dom_N"/>
</dbReference>
<dbReference type="Pfam" id="PF00702">
    <property type="entry name" value="Hydrolase"/>
    <property type="match status" value="1"/>
</dbReference>
<keyword evidence="6" id="KW-1185">Reference proteome</keyword>
<keyword evidence="3" id="KW-0472">Membrane</keyword>
<accession>A0A2B7Z235</accession>
<reference evidence="5 6" key="1">
    <citation type="submission" date="2017-10" db="EMBL/GenBank/DDBJ databases">
        <title>Comparative genomics in systemic dimorphic fungi from Ajellomycetaceae.</title>
        <authorList>
            <person name="Munoz J.F."/>
            <person name="Mcewen J.G."/>
            <person name="Clay O.K."/>
            <person name="Cuomo C.A."/>
        </authorList>
    </citation>
    <scope>NUCLEOTIDE SEQUENCE [LARGE SCALE GENOMIC DNA]</scope>
    <source>
        <strain evidence="5 6">UAMH7299</strain>
    </source>
</reference>
<dbReference type="OrthoDB" id="432719at2759"/>
<evidence type="ECO:0000256" key="1">
    <source>
        <dbReference type="ARBA" id="ARBA00022723"/>
    </source>
</evidence>
<dbReference type="Gene3D" id="3.40.1110.10">
    <property type="entry name" value="Calcium-transporting ATPase, cytoplasmic domain N"/>
    <property type="match status" value="2"/>
</dbReference>
<feature type="transmembrane region" description="Helical" evidence="3">
    <location>
        <begin position="185"/>
        <end position="208"/>
    </location>
</feature>
<organism evidence="5 6">
    <name type="scientific">Polytolypa hystricis (strain UAMH7299)</name>
    <dbReference type="NCBI Taxonomy" id="1447883"/>
    <lineage>
        <taxon>Eukaryota</taxon>
        <taxon>Fungi</taxon>
        <taxon>Dikarya</taxon>
        <taxon>Ascomycota</taxon>
        <taxon>Pezizomycotina</taxon>
        <taxon>Eurotiomycetes</taxon>
        <taxon>Eurotiomycetidae</taxon>
        <taxon>Onygenales</taxon>
        <taxon>Onygenales incertae sedis</taxon>
        <taxon>Polytolypa</taxon>
    </lineage>
</organism>
<keyword evidence="1" id="KW-0479">Metal-binding</keyword>
<dbReference type="STRING" id="1447883.A0A2B7Z235"/>
<dbReference type="GO" id="GO:0000166">
    <property type="term" value="F:nucleotide binding"/>
    <property type="evidence" value="ECO:0007669"/>
    <property type="project" value="InterPro"/>
</dbReference>
<gene>
    <name evidence="5" type="ORF">AJ80_00251</name>
</gene>
<name>A0A2B7Z235_POLH7</name>
<evidence type="ECO:0000313" key="6">
    <source>
        <dbReference type="Proteomes" id="UP000224634"/>
    </source>
</evidence>
<dbReference type="InterPro" id="IPR036412">
    <property type="entry name" value="HAD-like_sf"/>
</dbReference>
<dbReference type="Gene3D" id="3.40.50.1000">
    <property type="entry name" value="HAD superfamily/HAD-like"/>
    <property type="match status" value="2"/>
</dbReference>
<evidence type="ECO:0000256" key="3">
    <source>
        <dbReference type="SAM" id="Phobius"/>
    </source>
</evidence>
<evidence type="ECO:0000313" key="5">
    <source>
        <dbReference type="EMBL" id="PGH27996.1"/>
    </source>
</evidence>
<evidence type="ECO:0000259" key="4">
    <source>
        <dbReference type="Pfam" id="PF24534"/>
    </source>
</evidence>
<dbReference type="AlphaFoldDB" id="A0A2B7Z235"/>
<feature type="region of interest" description="Disordered" evidence="2">
    <location>
        <begin position="141"/>
        <end position="162"/>
    </location>
</feature>
<dbReference type="Pfam" id="PF24534">
    <property type="entry name" value="HMA_PCA1"/>
    <property type="match status" value="1"/>
</dbReference>
<sequence>MFRRPRETERNLSTSHRVSGCETNLKRALAIVKSVKDLKTSLVLALAKFDLDLSAGSLAEVMQHLEGTTEFKCERWPGGVTKMRDVNERIVHVAFDPKTIGARGLVEKGWGNSISLAASRRPETRSWQQACPSRRVPYLAVRSSNRPDPGHGLGSASQERGSEFSKACHETYISPYLARMIEMDLLLIVLSTSAAFIFSVASFGYLVAGQPLSAGDLFETSTPYHGWSRSGEEREIDARLLEYGDMFKGNYSSYHICDCLVLLPIEALSSSQQIASRSHRTSHDVFDKTSTLTRGKLTVAQEEYTGNDPSSAKSLLLGLVRSVKHLASAAVAAHLKAQGVSASAVSDPKLNLSFDLHVRSVLSQGHTAFFFTINDSLASVFALEDSLRPDATFTIMALHERGILVHVVSGDDDGAVRSVATQLNIPDINVRSRCTPADKQAYI</sequence>
<keyword evidence="3" id="KW-1133">Transmembrane helix</keyword>
<comment type="caution">
    <text evidence="5">The sequence shown here is derived from an EMBL/GenBank/DDBJ whole genome shotgun (WGS) entry which is preliminary data.</text>
</comment>
<dbReference type="PANTHER" id="PTHR46594:SF4">
    <property type="entry name" value="P-TYPE CATION-TRANSPORTING ATPASE"/>
    <property type="match status" value="1"/>
</dbReference>
<dbReference type="Proteomes" id="UP000224634">
    <property type="component" value="Unassembled WGS sequence"/>
</dbReference>
<evidence type="ECO:0000256" key="2">
    <source>
        <dbReference type="SAM" id="MobiDB-lite"/>
    </source>
</evidence>
<dbReference type="InterPro" id="IPR056236">
    <property type="entry name" value="HMA_PCA1"/>
</dbReference>
<protein>
    <recommendedName>
        <fullName evidence="4">PCA1 HMA heavy metal-associated domain-containing protein</fullName>
    </recommendedName>
</protein>
<keyword evidence="3" id="KW-0812">Transmembrane</keyword>
<dbReference type="InterPro" id="IPR023214">
    <property type="entry name" value="HAD_sf"/>
</dbReference>